<evidence type="ECO:0000259" key="1">
    <source>
        <dbReference type="Pfam" id="PF06032"/>
    </source>
</evidence>
<dbReference type="Pfam" id="PF06032">
    <property type="entry name" value="S-Me-THD_N"/>
    <property type="match status" value="1"/>
</dbReference>
<dbReference type="Pfam" id="PF20906">
    <property type="entry name" value="S-Me-THD_C"/>
    <property type="match status" value="1"/>
</dbReference>
<dbReference type="InterPro" id="IPR024071">
    <property type="entry name" value="S-Me-THD_C_sf"/>
</dbReference>
<dbReference type="InterPro" id="IPR048350">
    <property type="entry name" value="S-Me-THD-like_C"/>
</dbReference>
<proteinExistence type="predicted"/>
<feature type="domain" description="S-Me-THD N-terminal" evidence="1">
    <location>
        <begin position="8"/>
        <end position="161"/>
    </location>
</feature>
<dbReference type="Gene3D" id="2.40.390.10">
    <property type="entry name" value="CV3147-like"/>
    <property type="match status" value="1"/>
</dbReference>
<reference evidence="3 4" key="1">
    <citation type="submission" date="2023-07" db="EMBL/GenBank/DDBJ databases">
        <title>Genomic Encyclopedia of Type Strains, Phase IV (KMG-IV): sequencing the most valuable type-strain genomes for metagenomic binning, comparative biology and taxonomic classification.</title>
        <authorList>
            <person name="Goeker M."/>
        </authorList>
    </citation>
    <scope>NUCLEOTIDE SEQUENCE [LARGE SCALE GENOMIC DNA]</scope>
    <source>
        <strain evidence="3 4">DSM 23494</strain>
    </source>
</reference>
<comment type="caution">
    <text evidence="3">The sequence shown here is derived from an EMBL/GenBank/DDBJ whole genome shotgun (WGS) entry which is preliminary data.</text>
</comment>
<sequence length="362" mass="39268">MTWNIKKQDIPAISLGANLLSCGGGGDTTSVEALLMSILSEEDVIEVKTVADLSDEWVVSVGIMGSTVLFNEDIPSGDEGHQALLTYESVSNKKAGALISIEIGGVNALAPLVIANQTKLPVIDGDGMGRAFPELFMTSFHLAGISLSPVVLKTHDFNMVIDENDDVFKTTEKAKAFTKTNGGHSHTIGYGSTGKRMKTAMLPGTLNLALRLGKIIKRNTDVDEMLSHIRLAFENSIYGMPKVILRGVVSDVHRWFENEAIIGKLEVDGRSAFTNRRIEVEFKNEFISIKEDQYICTAPDLILLLNAQSLIPYSVVEVQAGLSVVVLAIPAPNALRTTDMLELVGPKTYQLSCPYQPFEGEG</sequence>
<dbReference type="InterPro" id="IPR027479">
    <property type="entry name" value="S-Me-THD_N_sf"/>
</dbReference>
<dbReference type="Gene3D" id="3.40.1610.10">
    <property type="entry name" value="CV3147-like domain"/>
    <property type="match status" value="1"/>
</dbReference>
<dbReference type="EMBL" id="JAUSUB010000028">
    <property type="protein sequence ID" value="MDQ0272788.1"/>
    <property type="molecule type" value="Genomic_DNA"/>
</dbReference>
<accession>A0ABU0ANC6</accession>
<dbReference type="RefSeq" id="WP_307478250.1">
    <property type="nucleotide sequence ID" value="NZ_JAUSUB010000028.1"/>
</dbReference>
<keyword evidence="4" id="KW-1185">Reference proteome</keyword>
<dbReference type="InterPro" id="IPR010318">
    <property type="entry name" value="S-Me-THD_N"/>
</dbReference>
<protein>
    <submittedName>
        <fullName evidence="3">DUF917 family protein</fullName>
    </submittedName>
</protein>
<dbReference type="SUPFAM" id="SSF160991">
    <property type="entry name" value="CV3147-like"/>
    <property type="match status" value="1"/>
</dbReference>
<evidence type="ECO:0000259" key="2">
    <source>
        <dbReference type="Pfam" id="PF20906"/>
    </source>
</evidence>
<dbReference type="Proteomes" id="UP001238088">
    <property type="component" value="Unassembled WGS sequence"/>
</dbReference>
<organism evidence="3 4">
    <name type="scientific">Cytobacillus purgationiresistens</name>
    <dbReference type="NCBI Taxonomy" id="863449"/>
    <lineage>
        <taxon>Bacteria</taxon>
        <taxon>Bacillati</taxon>
        <taxon>Bacillota</taxon>
        <taxon>Bacilli</taxon>
        <taxon>Bacillales</taxon>
        <taxon>Bacillaceae</taxon>
        <taxon>Cytobacillus</taxon>
    </lineage>
</organism>
<name>A0ABU0ANC6_9BACI</name>
<feature type="domain" description="S-Me-THD-like C-terminal" evidence="2">
    <location>
        <begin position="172"/>
        <end position="357"/>
    </location>
</feature>
<gene>
    <name evidence="3" type="ORF">J2S17_004681</name>
</gene>
<evidence type="ECO:0000313" key="3">
    <source>
        <dbReference type="EMBL" id="MDQ0272788.1"/>
    </source>
</evidence>
<evidence type="ECO:0000313" key="4">
    <source>
        <dbReference type="Proteomes" id="UP001238088"/>
    </source>
</evidence>